<reference evidence="1 2" key="1">
    <citation type="submission" date="2018-08" db="EMBL/GenBank/DDBJ databases">
        <title>A genome reference for cultivated species of the human gut microbiota.</title>
        <authorList>
            <person name="Zou Y."/>
            <person name="Xue W."/>
            <person name="Luo G."/>
        </authorList>
    </citation>
    <scope>NUCLEOTIDE SEQUENCE [LARGE SCALE GENOMIC DNA]</scope>
    <source>
        <strain evidence="1 2">AM18-6</strain>
    </source>
</reference>
<dbReference type="InterPro" id="IPR025049">
    <property type="entry name" value="Mfa-like_1"/>
</dbReference>
<protein>
    <submittedName>
        <fullName evidence="1">Fimbrillin family protein</fullName>
    </submittedName>
</protein>
<dbReference type="CDD" id="cd13120">
    <property type="entry name" value="BF2867_like_N"/>
    <property type="match status" value="1"/>
</dbReference>
<organism evidence="1 2">
    <name type="scientific">Bacteroides fragilis</name>
    <dbReference type="NCBI Taxonomy" id="817"/>
    <lineage>
        <taxon>Bacteria</taxon>
        <taxon>Pseudomonadati</taxon>
        <taxon>Bacteroidota</taxon>
        <taxon>Bacteroidia</taxon>
        <taxon>Bacteroidales</taxon>
        <taxon>Bacteroidaceae</taxon>
        <taxon>Bacteroides</taxon>
    </lineage>
</organism>
<feature type="non-terminal residue" evidence="1">
    <location>
        <position position="1"/>
    </location>
</feature>
<dbReference type="InterPro" id="IPR042278">
    <property type="entry name" value="Mfa-like_1_N"/>
</dbReference>
<name>A0A396BJT6_BACFG</name>
<evidence type="ECO:0000313" key="2">
    <source>
        <dbReference type="Proteomes" id="UP000266644"/>
    </source>
</evidence>
<accession>A0A396BJT6</accession>
<sequence>NIRYPLYEGVYRILTFLDRMMKRTRFFTAPSWAVILLLLLSSCNKENASTESGATGGNGNAVPIGFSSSVASLADTRAGAITDIRYMYVFASYTGTSDWTAASIPNFMYRQLMEKSPDGTWTYAPTKYWPGNTNEKISFFAYAPMDVEGLSLSPGDVAGPKLTYIVPTQESEKQDLLLGSVMNRTSAGGQVSFLMKHALAQIRFRVKSGDANATKVLKGLTVHAPGKGIVSFAADGSLEWPSNTIGTPATFTADDTFRGGTTVGVPGDTSQATDIIGTFFLLPIGDPSAAGATISLDFTLQKTSDPVPVELTATSLFPASQEWTAGSTVTYTLTLVDDRLEFGTISVEGFGGGTSSGSDIPAT</sequence>
<gene>
    <name evidence="1" type="ORF">DW228_24170</name>
</gene>
<dbReference type="EMBL" id="QRJE01000067">
    <property type="protein sequence ID" value="RHH04871.1"/>
    <property type="molecule type" value="Genomic_DNA"/>
</dbReference>
<proteinExistence type="predicted"/>
<dbReference type="RefSeq" id="WP_220396175.1">
    <property type="nucleotide sequence ID" value="NZ_QRJE01000067.1"/>
</dbReference>
<evidence type="ECO:0000313" key="1">
    <source>
        <dbReference type="EMBL" id="RHH04871.1"/>
    </source>
</evidence>
<dbReference type="CDD" id="cd13121">
    <property type="entry name" value="BF2867_like_C"/>
    <property type="match status" value="1"/>
</dbReference>
<dbReference type="Proteomes" id="UP000266644">
    <property type="component" value="Unassembled WGS sequence"/>
</dbReference>
<dbReference type="Gene3D" id="2.60.40.2620">
    <property type="entry name" value="Fimbrillin-like"/>
    <property type="match status" value="1"/>
</dbReference>
<dbReference type="AlphaFoldDB" id="A0A396BJT6"/>
<dbReference type="Pfam" id="PF13149">
    <property type="entry name" value="Mfa_like_1"/>
    <property type="match status" value="1"/>
</dbReference>
<comment type="caution">
    <text evidence="1">The sequence shown here is derived from an EMBL/GenBank/DDBJ whole genome shotgun (WGS) entry which is preliminary data.</text>
</comment>